<sequence length="69" mass="7739">MTKHKFIDHINDICSDDISSVYEEFSFETVWARAANPVAGMSEYSAGVAFSTLDCIWSCKVAFRSPILE</sequence>
<evidence type="ECO:0000313" key="2">
    <source>
        <dbReference type="Proteomes" id="UP001327560"/>
    </source>
</evidence>
<gene>
    <name evidence="1" type="ORF">Cni_G01166</name>
</gene>
<organism evidence="1 2">
    <name type="scientific">Canna indica</name>
    <name type="common">Indian-shot</name>
    <dbReference type="NCBI Taxonomy" id="4628"/>
    <lineage>
        <taxon>Eukaryota</taxon>
        <taxon>Viridiplantae</taxon>
        <taxon>Streptophyta</taxon>
        <taxon>Embryophyta</taxon>
        <taxon>Tracheophyta</taxon>
        <taxon>Spermatophyta</taxon>
        <taxon>Magnoliopsida</taxon>
        <taxon>Liliopsida</taxon>
        <taxon>Zingiberales</taxon>
        <taxon>Cannaceae</taxon>
        <taxon>Canna</taxon>
    </lineage>
</organism>
<dbReference type="Proteomes" id="UP001327560">
    <property type="component" value="Chromosome 1"/>
</dbReference>
<accession>A0AAQ3PXT8</accession>
<dbReference type="AlphaFoldDB" id="A0AAQ3PXT8"/>
<name>A0AAQ3PXT8_9LILI</name>
<evidence type="ECO:0000313" key="1">
    <source>
        <dbReference type="EMBL" id="WOK92475.1"/>
    </source>
</evidence>
<protein>
    <submittedName>
        <fullName evidence="1">Uncharacterized protein</fullName>
    </submittedName>
</protein>
<keyword evidence="2" id="KW-1185">Reference proteome</keyword>
<proteinExistence type="predicted"/>
<dbReference type="EMBL" id="CP136890">
    <property type="protein sequence ID" value="WOK92475.1"/>
    <property type="molecule type" value="Genomic_DNA"/>
</dbReference>
<reference evidence="1 2" key="1">
    <citation type="submission" date="2023-10" db="EMBL/GenBank/DDBJ databases">
        <title>Chromosome-scale genome assembly provides insights into flower coloration mechanisms of Canna indica.</title>
        <authorList>
            <person name="Li C."/>
        </authorList>
    </citation>
    <scope>NUCLEOTIDE SEQUENCE [LARGE SCALE GENOMIC DNA]</scope>
    <source>
        <tissue evidence="1">Flower</tissue>
    </source>
</reference>